<dbReference type="Proteomes" id="UP000012960">
    <property type="component" value="Unplaced"/>
</dbReference>
<protein>
    <submittedName>
        <fullName evidence="1">(wild Malaysian banana) hypothetical protein</fullName>
    </submittedName>
</protein>
<organism evidence="2 3">
    <name type="scientific">Musa acuminata subsp. malaccensis</name>
    <name type="common">Wild banana</name>
    <name type="synonym">Musa malaccensis</name>
    <dbReference type="NCBI Taxonomy" id="214687"/>
    <lineage>
        <taxon>Eukaryota</taxon>
        <taxon>Viridiplantae</taxon>
        <taxon>Streptophyta</taxon>
        <taxon>Embryophyta</taxon>
        <taxon>Tracheophyta</taxon>
        <taxon>Spermatophyta</taxon>
        <taxon>Magnoliopsida</taxon>
        <taxon>Liliopsida</taxon>
        <taxon>Zingiberales</taxon>
        <taxon>Musaceae</taxon>
        <taxon>Musa</taxon>
    </lineage>
</organism>
<evidence type="ECO:0000313" key="2">
    <source>
        <dbReference type="EnsemblPlants" id="Ma05_p08320.1"/>
    </source>
</evidence>
<dbReference type="Gramene" id="Ma05_t08320.1">
    <property type="protein sequence ID" value="Ma05_p08320.1"/>
    <property type="gene ID" value="Ma05_g08320"/>
</dbReference>
<reference evidence="2" key="2">
    <citation type="submission" date="2021-05" db="UniProtKB">
        <authorList>
            <consortium name="EnsemblPlants"/>
        </authorList>
    </citation>
    <scope>IDENTIFICATION</scope>
    <source>
        <strain evidence="2">subsp. malaccensis</strain>
    </source>
</reference>
<evidence type="ECO:0000313" key="3">
    <source>
        <dbReference type="Proteomes" id="UP000012960"/>
    </source>
</evidence>
<dbReference type="InParanoid" id="A0A804J288"/>
<evidence type="ECO:0000313" key="1">
    <source>
        <dbReference type="EMBL" id="CAG1837887.1"/>
    </source>
</evidence>
<name>A0A804J288_MUSAM</name>
<gene>
    <name evidence="1" type="ORF">GSMUA_260640.1</name>
</gene>
<sequence>MVWITLCSDLQVRYVGCIFLSRWCVNFLGKNSSSEESNFKNSKVMK</sequence>
<proteinExistence type="predicted"/>
<dbReference type="AlphaFoldDB" id="A0A804J288"/>
<accession>A0A804J288</accession>
<reference evidence="1" key="1">
    <citation type="submission" date="2021-03" db="EMBL/GenBank/DDBJ databases">
        <authorList>
            <consortium name="Genoscope - CEA"/>
            <person name="William W."/>
        </authorList>
    </citation>
    <scope>NUCLEOTIDE SEQUENCE</scope>
    <source>
        <strain evidence="1">Doubled-haploid Pahang</strain>
    </source>
</reference>
<dbReference type="EnsemblPlants" id="Ma05_t08320.1">
    <property type="protein sequence ID" value="Ma05_p08320.1"/>
    <property type="gene ID" value="Ma05_g08320"/>
</dbReference>
<keyword evidence="3" id="KW-1185">Reference proteome</keyword>
<dbReference type="EMBL" id="HG996470">
    <property type="protein sequence ID" value="CAG1837887.1"/>
    <property type="molecule type" value="Genomic_DNA"/>
</dbReference>